<reference evidence="3 4" key="1">
    <citation type="submission" date="2021-08" db="EMBL/GenBank/DDBJ databases">
        <title>Comparative Genomics Analysis of the Genus Qipengyuania Reveals Extensive Genetic Diversity and Metabolic Versatility, Including the Description of Fifteen Novel Species.</title>
        <authorList>
            <person name="Liu Y."/>
        </authorList>
    </citation>
    <scope>NUCLEOTIDE SEQUENCE [LARGE SCALE GENOMIC DNA]</scope>
    <source>
        <strain evidence="3 4">YG27</strain>
    </source>
</reference>
<sequence>MARPKADLPDSAALQALVTEGQLRVRVTPGARSESVAIEDGRVLVKVRARPTDGEANLAVEKLVARALGVPTSRCRIVRGATSREKLLAVES</sequence>
<dbReference type="HAMAP" id="MF_00634">
    <property type="entry name" value="UPF0235"/>
    <property type="match status" value="1"/>
</dbReference>
<dbReference type="PANTHER" id="PTHR13420:SF7">
    <property type="entry name" value="UPF0235 PROTEIN C15ORF40"/>
    <property type="match status" value="1"/>
</dbReference>
<protein>
    <recommendedName>
        <fullName evidence="2">UPF0235 protein K3181_07205</fullName>
    </recommendedName>
</protein>
<dbReference type="PANTHER" id="PTHR13420">
    <property type="entry name" value="UPF0235 PROTEIN C15ORF40"/>
    <property type="match status" value="1"/>
</dbReference>
<dbReference type="RefSeq" id="WP_221602282.1">
    <property type="nucleotide sequence ID" value="NZ_JAIGNU010000001.1"/>
</dbReference>
<keyword evidence="4" id="KW-1185">Reference proteome</keyword>
<organism evidence="3 4">
    <name type="scientific">Qipengyuania mesophila</name>
    <dbReference type="NCBI Taxonomy" id="2867246"/>
    <lineage>
        <taxon>Bacteria</taxon>
        <taxon>Pseudomonadati</taxon>
        <taxon>Pseudomonadota</taxon>
        <taxon>Alphaproteobacteria</taxon>
        <taxon>Sphingomonadales</taxon>
        <taxon>Erythrobacteraceae</taxon>
        <taxon>Qipengyuania</taxon>
    </lineage>
</organism>
<evidence type="ECO:0000256" key="2">
    <source>
        <dbReference type="HAMAP-Rule" id="MF_00634"/>
    </source>
</evidence>
<comment type="similarity">
    <text evidence="1 2">Belongs to the UPF0235 family.</text>
</comment>
<name>A0ABS7JUG5_9SPHN</name>
<dbReference type="SMART" id="SM01152">
    <property type="entry name" value="DUF167"/>
    <property type="match status" value="1"/>
</dbReference>
<dbReference type="NCBIfam" id="TIGR00251">
    <property type="entry name" value="DUF167 family protein"/>
    <property type="match status" value="1"/>
</dbReference>
<gene>
    <name evidence="3" type="ORF">K3181_07205</name>
</gene>
<proteinExistence type="inferred from homology"/>
<dbReference type="InterPro" id="IPR036591">
    <property type="entry name" value="YggU-like_sf"/>
</dbReference>
<accession>A0ABS7JUG5</accession>
<dbReference type="InterPro" id="IPR003746">
    <property type="entry name" value="DUF167"/>
</dbReference>
<dbReference type="Gene3D" id="3.30.1200.10">
    <property type="entry name" value="YggU-like"/>
    <property type="match status" value="1"/>
</dbReference>
<dbReference type="Proteomes" id="UP000782554">
    <property type="component" value="Unassembled WGS sequence"/>
</dbReference>
<comment type="caution">
    <text evidence="3">The sequence shown here is derived from an EMBL/GenBank/DDBJ whole genome shotgun (WGS) entry which is preliminary data.</text>
</comment>
<evidence type="ECO:0000313" key="3">
    <source>
        <dbReference type="EMBL" id="MBX7501224.1"/>
    </source>
</evidence>
<dbReference type="Pfam" id="PF02594">
    <property type="entry name" value="DUF167"/>
    <property type="match status" value="1"/>
</dbReference>
<evidence type="ECO:0000256" key="1">
    <source>
        <dbReference type="ARBA" id="ARBA00010364"/>
    </source>
</evidence>
<evidence type="ECO:0000313" key="4">
    <source>
        <dbReference type="Proteomes" id="UP000782554"/>
    </source>
</evidence>
<dbReference type="SUPFAM" id="SSF69786">
    <property type="entry name" value="YggU-like"/>
    <property type="match status" value="1"/>
</dbReference>
<dbReference type="EMBL" id="JAIGNU010000001">
    <property type="protein sequence ID" value="MBX7501224.1"/>
    <property type="molecule type" value="Genomic_DNA"/>
</dbReference>